<dbReference type="InterPro" id="IPR041651">
    <property type="entry name" value="DUF5610"/>
</dbReference>
<dbReference type="Gene3D" id="1.10.132.90">
    <property type="match status" value="1"/>
</dbReference>
<feature type="region of interest" description="Disordered" evidence="1">
    <location>
        <begin position="1"/>
        <end position="23"/>
    </location>
</feature>
<dbReference type="EMBL" id="JACHXD010000006">
    <property type="protein sequence ID" value="MBB3119397.1"/>
    <property type="molecule type" value="Genomic_DNA"/>
</dbReference>
<feature type="compositionally biased region" description="Low complexity" evidence="1">
    <location>
        <begin position="188"/>
        <end position="199"/>
    </location>
</feature>
<organism evidence="3 4">
    <name type="scientific">Pseudoduganella violacea</name>
    <dbReference type="NCBI Taxonomy" id="1715466"/>
    <lineage>
        <taxon>Bacteria</taxon>
        <taxon>Pseudomonadati</taxon>
        <taxon>Pseudomonadota</taxon>
        <taxon>Betaproteobacteria</taxon>
        <taxon>Burkholderiales</taxon>
        <taxon>Oxalobacteraceae</taxon>
        <taxon>Telluria group</taxon>
        <taxon>Pseudoduganella</taxon>
    </lineage>
</organism>
<accession>A0A7W5BA58</accession>
<evidence type="ECO:0000259" key="2">
    <source>
        <dbReference type="Pfam" id="PF18433"/>
    </source>
</evidence>
<dbReference type="RefSeq" id="WP_371871658.1">
    <property type="nucleotide sequence ID" value="NZ_JACHXD010000006.1"/>
</dbReference>
<proteinExistence type="predicted"/>
<feature type="region of interest" description="Disordered" evidence="1">
    <location>
        <begin position="172"/>
        <end position="208"/>
    </location>
</feature>
<name>A0A7W5BA58_9BURK</name>
<protein>
    <recommendedName>
        <fullName evidence="2">DUF5610 domain-containing protein</fullName>
    </recommendedName>
</protein>
<dbReference type="Pfam" id="PF18433">
    <property type="entry name" value="DUF5610"/>
    <property type="match status" value="1"/>
</dbReference>
<evidence type="ECO:0000256" key="1">
    <source>
        <dbReference type="SAM" id="MobiDB-lite"/>
    </source>
</evidence>
<sequence length="208" mass="21881">MSNPVSLNTRSNTVAGTGSDASVTPANKAKLQMNANILQASLSVSIGSQNDPLALVYKSALTSINEALKADYGENAVQNAVSQDNTPEGTAGRIVSLSTGFFDLYKKQNPSLSEDEALDKFMDTIKGGFEKGFKEARDILQGLKVLSGDIAANIDKTYELVQKGYADFVSSRRAANAEKPEQTPPTKPATSTTQTAATQDGSKAAKAA</sequence>
<evidence type="ECO:0000313" key="4">
    <source>
        <dbReference type="Proteomes" id="UP000541535"/>
    </source>
</evidence>
<reference evidence="3 4" key="1">
    <citation type="submission" date="2020-08" db="EMBL/GenBank/DDBJ databases">
        <title>Genomic Encyclopedia of Type Strains, Phase III (KMG-III): the genomes of soil and plant-associated and newly described type strains.</title>
        <authorList>
            <person name="Whitman W."/>
        </authorList>
    </citation>
    <scope>NUCLEOTIDE SEQUENCE [LARGE SCALE GENOMIC DNA]</scope>
    <source>
        <strain evidence="3 4">CECT 8897</strain>
    </source>
</reference>
<comment type="caution">
    <text evidence="3">The sequence shown here is derived from an EMBL/GenBank/DDBJ whole genome shotgun (WGS) entry which is preliminary data.</text>
</comment>
<feature type="domain" description="DUF5610" evidence="2">
    <location>
        <begin position="50"/>
        <end position="168"/>
    </location>
</feature>
<keyword evidence="4" id="KW-1185">Reference proteome</keyword>
<dbReference type="Proteomes" id="UP000541535">
    <property type="component" value="Unassembled WGS sequence"/>
</dbReference>
<gene>
    <name evidence="3" type="ORF">FHS03_002449</name>
</gene>
<dbReference type="AlphaFoldDB" id="A0A7W5BA58"/>
<evidence type="ECO:0000313" key="3">
    <source>
        <dbReference type="EMBL" id="MBB3119397.1"/>
    </source>
</evidence>